<keyword evidence="3" id="KW-0378">Hydrolase</keyword>
<evidence type="ECO:0000259" key="5">
    <source>
        <dbReference type="Pfam" id="PF00413"/>
    </source>
</evidence>
<dbReference type="Gene3D" id="3.40.390.10">
    <property type="entry name" value="Collagenase (Catalytic Domain)"/>
    <property type="match status" value="1"/>
</dbReference>
<dbReference type="EMBL" id="DQVM01000107">
    <property type="protein sequence ID" value="HIQ29995.1"/>
    <property type="molecule type" value="Genomic_DNA"/>
</dbReference>
<gene>
    <name evidence="6" type="ORF">EYH45_05465</name>
</gene>
<dbReference type="GO" id="GO:0006508">
    <property type="term" value="P:proteolysis"/>
    <property type="evidence" value="ECO:0007669"/>
    <property type="project" value="UniProtKB-KW"/>
</dbReference>
<comment type="caution">
    <text evidence="6">The sequence shown here is derived from an EMBL/GenBank/DDBJ whole genome shotgun (WGS) entry which is preliminary data.</text>
</comment>
<keyword evidence="1 6" id="KW-0645">Protease</keyword>
<keyword evidence="6" id="KW-0482">Metalloprotease</keyword>
<dbReference type="AlphaFoldDB" id="A0A832ZW61"/>
<reference evidence="6" key="1">
    <citation type="journal article" date="2020" name="ISME J.">
        <title>Gammaproteobacteria mediating utilization of methyl-, sulfur- and petroleum organic compounds in deep ocean hydrothermal plumes.</title>
        <authorList>
            <person name="Zhou Z."/>
            <person name="Liu Y."/>
            <person name="Pan J."/>
            <person name="Cron B.R."/>
            <person name="Toner B.M."/>
            <person name="Anantharaman K."/>
            <person name="Breier J.A."/>
            <person name="Dick G.J."/>
            <person name="Li M."/>
        </authorList>
    </citation>
    <scope>NUCLEOTIDE SEQUENCE</scope>
    <source>
        <strain evidence="6">SZUA-1515</strain>
    </source>
</reference>
<dbReference type="InterPro" id="IPR001818">
    <property type="entry name" value="Pept_M10_metallopeptidase"/>
</dbReference>
<proteinExistence type="predicted"/>
<protein>
    <submittedName>
        <fullName evidence="6">Matrixin family metalloprotease</fullName>
    </submittedName>
</protein>
<dbReference type="GO" id="GO:0031012">
    <property type="term" value="C:extracellular matrix"/>
    <property type="evidence" value="ECO:0007669"/>
    <property type="project" value="InterPro"/>
</dbReference>
<keyword evidence="4" id="KW-0862">Zinc</keyword>
<dbReference type="GO" id="GO:0004222">
    <property type="term" value="F:metalloendopeptidase activity"/>
    <property type="evidence" value="ECO:0007669"/>
    <property type="project" value="InterPro"/>
</dbReference>
<dbReference type="SUPFAM" id="SSF55486">
    <property type="entry name" value="Metalloproteases ('zincins'), catalytic domain"/>
    <property type="match status" value="1"/>
</dbReference>
<evidence type="ECO:0000313" key="6">
    <source>
        <dbReference type="EMBL" id="HIQ29995.1"/>
    </source>
</evidence>
<sequence length="871" mass="96217">MGVVSCIILILTLLSLSPLPPAGLDAGGSTPLQYPAVAEGEAAASVGVIPILGAWGVEEVRFSVEPSGSVFLDNLAVEGVLWWSRSIGVFTALYGYNYLNRLSIKVGLNLEDADVTIRYVSSLGDERCGVTNYLFNPVNNMILEAEITVSRECIDRYGLEVASVVVAHEVGHALGLGHTSYYQDLMYSYVVPEARPSTLDLVGLAEAYRWLKDGFFKTPPHSAALPSGIPFQYLLDEGGNPIVIAVTIIRVVGGYSTELERITINPGEEITLEAEEIIELTERERLRFVGWFLDGMMVSSSTSFTIKPRENLVLIQRYVKQYWINITTAYAGDVVGWFDEGEELEVSVPEIINLSNVTRLRFAGWEGLNITAPSFTLYVNDTLTAQAVWILQFNIRVTSPAGEVAKEIWADAGSQVNITLEERVINLGNGTRLLLTGFKIGDEILNGSSVRVVATRPLAAESLWRVQYLVKLLYEPLRVVNYTWVSKDENVTLEASEIINLGNMTRLKLRGWYVGELEHPGARLVLMVDKPLNVTVFYDVEYLVRVLSEYEVGVGDVWVRRGVSLVLEAPKEVMLSNVSKAVFLRWSGDAESPARRISVVVTKPLELVMEWRLEHAVRVLYPRPLDDKVMWVPEGGVVSVEAPEVVQLTGYRRLEFVGWSRGLGDENIAEIVVTGPVVVEAVYREAFLVTLVFRPDVGVTVLAEGPSGQVRELRSGLQTWLEKGRWVVLEAVFRGVDVGRGREFTVDGAEAEVTLDVKNVTVVVKDALGIPAPAVVAEFIRPSDNVVEYSTASNIAGEISNILVTGYVSKVRLYGLFPAVEAGLDGEDERIEVTIPLSYYTLALITPTALAALKIMTKFMRRDHVQGLMYY</sequence>
<organism evidence="6 7">
    <name type="scientific">Caldiarchaeum subterraneum</name>
    <dbReference type="NCBI Taxonomy" id="311458"/>
    <lineage>
        <taxon>Archaea</taxon>
        <taxon>Nitrososphaerota</taxon>
        <taxon>Candidatus Caldarchaeales</taxon>
        <taxon>Candidatus Caldarchaeaceae</taxon>
        <taxon>Candidatus Caldarchaeum</taxon>
    </lineage>
</organism>
<evidence type="ECO:0000256" key="1">
    <source>
        <dbReference type="ARBA" id="ARBA00022670"/>
    </source>
</evidence>
<keyword evidence="2" id="KW-0479">Metal-binding</keyword>
<evidence type="ECO:0000256" key="3">
    <source>
        <dbReference type="ARBA" id="ARBA00022801"/>
    </source>
</evidence>
<dbReference type="Proteomes" id="UP000608579">
    <property type="component" value="Unassembled WGS sequence"/>
</dbReference>
<feature type="domain" description="Peptidase M10 metallopeptidase" evidence="5">
    <location>
        <begin position="163"/>
        <end position="192"/>
    </location>
</feature>
<evidence type="ECO:0000256" key="2">
    <source>
        <dbReference type="ARBA" id="ARBA00022723"/>
    </source>
</evidence>
<accession>A0A832ZW61</accession>
<dbReference type="Pfam" id="PF00413">
    <property type="entry name" value="Peptidase_M10"/>
    <property type="match status" value="1"/>
</dbReference>
<name>A0A832ZW61_CALS0</name>
<evidence type="ECO:0000256" key="4">
    <source>
        <dbReference type="ARBA" id="ARBA00022833"/>
    </source>
</evidence>
<evidence type="ECO:0000313" key="7">
    <source>
        <dbReference type="Proteomes" id="UP000608579"/>
    </source>
</evidence>
<dbReference type="InterPro" id="IPR024079">
    <property type="entry name" value="MetalloPept_cat_dom_sf"/>
</dbReference>
<dbReference type="GO" id="GO:0008270">
    <property type="term" value="F:zinc ion binding"/>
    <property type="evidence" value="ECO:0007669"/>
    <property type="project" value="InterPro"/>
</dbReference>